<dbReference type="Pfam" id="PF01619">
    <property type="entry name" value="Pro_dh"/>
    <property type="match status" value="1"/>
</dbReference>
<evidence type="ECO:0000256" key="5">
    <source>
        <dbReference type="ARBA" id="ARBA00022827"/>
    </source>
</evidence>
<evidence type="ECO:0000256" key="2">
    <source>
        <dbReference type="ARBA" id="ARBA00012695"/>
    </source>
</evidence>
<gene>
    <name evidence="12" type="ORF">ABLG96_19610</name>
</gene>
<evidence type="ECO:0000256" key="3">
    <source>
        <dbReference type="ARBA" id="ARBA00022630"/>
    </source>
</evidence>
<dbReference type="PANTHER" id="PTHR13914:SF0">
    <property type="entry name" value="PROLINE DEHYDROGENASE 1, MITOCHONDRIAL"/>
    <property type="match status" value="1"/>
</dbReference>
<evidence type="ECO:0000256" key="10">
    <source>
        <dbReference type="PIRSR" id="PIRSR000196-2"/>
    </source>
</evidence>
<evidence type="ECO:0000256" key="1">
    <source>
        <dbReference type="ARBA" id="ARBA00004739"/>
    </source>
</evidence>
<dbReference type="InterPro" id="IPR008219">
    <property type="entry name" value="PRODH_bac_arc"/>
</dbReference>
<evidence type="ECO:0000256" key="4">
    <source>
        <dbReference type="ARBA" id="ARBA00022741"/>
    </source>
</evidence>
<proteinExistence type="predicted"/>
<reference evidence="12" key="1">
    <citation type="submission" date="2024-05" db="EMBL/GenBank/DDBJ databases">
        <authorList>
            <person name="Cai S.Y."/>
            <person name="Jin L.M."/>
            <person name="Li H.R."/>
        </authorList>
    </citation>
    <scope>NUCLEOTIDE SEQUENCE</scope>
    <source>
        <strain evidence="12">A5-74</strain>
    </source>
</reference>
<feature type="binding site" evidence="10">
    <location>
        <begin position="194"/>
        <end position="196"/>
    </location>
    <ligand>
        <name>FAD</name>
        <dbReference type="ChEBI" id="CHEBI:57692"/>
    </ligand>
</feature>
<evidence type="ECO:0000259" key="11">
    <source>
        <dbReference type="Pfam" id="PF01619"/>
    </source>
</evidence>
<comment type="pathway">
    <text evidence="1">Amino-acid degradation; L-proline degradation into L-glutamate; L-glutamate from L-proline: step 1/2.</text>
</comment>
<keyword evidence="3" id="KW-0285">Flavoprotein</keyword>
<evidence type="ECO:0000256" key="7">
    <source>
        <dbReference type="ARBA" id="ARBA00023062"/>
    </source>
</evidence>
<feature type="binding site" evidence="9">
    <location>
        <position position="98"/>
    </location>
    <ligand>
        <name>substrate</name>
    </ligand>
</feature>
<accession>A0AAU8DX51</accession>
<evidence type="ECO:0000256" key="8">
    <source>
        <dbReference type="ARBA" id="ARBA00048779"/>
    </source>
</evidence>
<organism evidence="12">
    <name type="scientific">Nakamurella sp. A5-74</name>
    <dbReference type="NCBI Taxonomy" id="3158264"/>
    <lineage>
        <taxon>Bacteria</taxon>
        <taxon>Bacillati</taxon>
        <taxon>Actinomycetota</taxon>
        <taxon>Actinomycetes</taxon>
        <taxon>Nakamurellales</taxon>
        <taxon>Nakamurellaceae</taxon>
        <taxon>Nakamurella</taxon>
    </lineage>
</organism>
<dbReference type="EMBL" id="CP159218">
    <property type="protein sequence ID" value="XCG65992.1"/>
    <property type="molecule type" value="Genomic_DNA"/>
</dbReference>
<name>A0AAU8DX51_9ACTN</name>
<feature type="binding site" evidence="9">
    <location>
        <position position="295"/>
    </location>
    <ligand>
        <name>substrate</name>
    </ligand>
</feature>
<keyword evidence="4 10" id="KW-0547">Nucleotide-binding</keyword>
<comment type="catalytic activity">
    <reaction evidence="8">
        <text>L-proline + a quinone = (S)-1-pyrroline-5-carboxylate + a quinol + H(+)</text>
        <dbReference type="Rhea" id="RHEA:23784"/>
        <dbReference type="ChEBI" id="CHEBI:15378"/>
        <dbReference type="ChEBI" id="CHEBI:17388"/>
        <dbReference type="ChEBI" id="CHEBI:24646"/>
        <dbReference type="ChEBI" id="CHEBI:60039"/>
        <dbReference type="ChEBI" id="CHEBI:132124"/>
        <dbReference type="EC" id="1.5.5.2"/>
    </reaction>
</comment>
<dbReference type="InterPro" id="IPR015659">
    <property type="entry name" value="Proline_oxidase"/>
</dbReference>
<keyword evidence="5 10" id="KW-0274">FAD</keyword>
<dbReference type="GO" id="GO:0000166">
    <property type="term" value="F:nucleotide binding"/>
    <property type="evidence" value="ECO:0007669"/>
    <property type="project" value="UniProtKB-KW"/>
</dbReference>
<feature type="domain" description="Proline dehydrogenase" evidence="11">
    <location>
        <begin position="43"/>
        <end position="306"/>
    </location>
</feature>
<dbReference type="GO" id="GO:0010133">
    <property type="term" value="P:L-proline catabolic process to L-glutamate"/>
    <property type="evidence" value="ECO:0007669"/>
    <property type="project" value="InterPro"/>
</dbReference>
<protein>
    <recommendedName>
        <fullName evidence="2">proline dehydrogenase</fullName>
        <ecNumber evidence="2">1.5.5.2</ecNumber>
    </recommendedName>
</protein>
<keyword evidence="7" id="KW-0642">Proline metabolism</keyword>
<sequence>MLRKPILAISGNSAVRRIVSSAPVTRDVVNRFIAGDTTTEAVASIVALRAGGLQVTCDFLGEDTTTAAQAEQTVTAYLELIAALDAAGCAEGAEMSVKLSAVGQSLPATADVPEGGNALATDAARRIVDAAYAVGARVTLDMEDHTTVDATLGTLTELRADQPDVGIAIQAMLLRTPQDLAGLIGPGSRVRLVKGAYNEPETVAHPDPDQVDLAYVRALKLLMAGQGYPMVGSHDPRLIAIASQLAKDNGRGKDSWEYQMLYGIRPEEQTRLAGRGHTVRVYLPYGDDWYGYFTRRLAERPANLAFFLRSFLTKK</sequence>
<keyword evidence="6" id="KW-0560">Oxidoreductase</keyword>
<feature type="binding site" evidence="10">
    <location>
        <position position="142"/>
    </location>
    <ligand>
        <name>FAD</name>
        <dbReference type="ChEBI" id="CHEBI:57692"/>
    </ligand>
</feature>
<dbReference type="EC" id="1.5.5.2" evidence="2"/>
<dbReference type="AlphaFoldDB" id="A0AAU8DX51"/>
<evidence type="ECO:0000313" key="12">
    <source>
        <dbReference type="EMBL" id="XCG65992.1"/>
    </source>
</evidence>
<dbReference type="PIRSF" id="PIRSF000196">
    <property type="entry name" value="Pro_dehydrog"/>
    <property type="match status" value="1"/>
</dbReference>
<feature type="binding site" evidence="10">
    <location>
        <position position="170"/>
    </location>
    <ligand>
        <name>FAD</name>
        <dbReference type="ChEBI" id="CHEBI:57692"/>
    </ligand>
</feature>
<feature type="binding site" evidence="9">
    <location>
        <position position="296"/>
    </location>
    <ligand>
        <name>substrate</name>
    </ligand>
</feature>
<dbReference type="RefSeq" id="WP_353651596.1">
    <property type="nucleotide sequence ID" value="NZ_CP159218.1"/>
</dbReference>
<dbReference type="GO" id="GO:0004657">
    <property type="term" value="F:proline dehydrogenase activity"/>
    <property type="evidence" value="ECO:0007669"/>
    <property type="project" value="UniProtKB-EC"/>
</dbReference>
<dbReference type="SUPFAM" id="SSF51730">
    <property type="entry name" value="FAD-linked oxidoreductase"/>
    <property type="match status" value="1"/>
</dbReference>
<feature type="binding site" evidence="10">
    <location>
        <begin position="233"/>
        <end position="234"/>
    </location>
    <ligand>
        <name>FAD</name>
        <dbReference type="ChEBI" id="CHEBI:57692"/>
    </ligand>
</feature>
<dbReference type="Gene3D" id="3.20.20.220">
    <property type="match status" value="1"/>
</dbReference>
<evidence type="ECO:0000256" key="6">
    <source>
        <dbReference type="ARBA" id="ARBA00023002"/>
    </source>
</evidence>
<evidence type="ECO:0000256" key="9">
    <source>
        <dbReference type="PIRSR" id="PIRSR000196-1"/>
    </source>
</evidence>
<dbReference type="PANTHER" id="PTHR13914">
    <property type="entry name" value="PROLINE OXIDASE"/>
    <property type="match status" value="1"/>
</dbReference>
<dbReference type="InterPro" id="IPR002872">
    <property type="entry name" value="Proline_DH_dom"/>
</dbReference>
<comment type="cofactor">
    <cofactor evidence="10">
        <name>FAD</name>
        <dbReference type="ChEBI" id="CHEBI:57692"/>
    </cofactor>
    <text evidence="10">Binds 1 FAD per subunit.</text>
</comment>
<dbReference type="InterPro" id="IPR029041">
    <property type="entry name" value="FAD-linked_oxidoreductase-like"/>
</dbReference>